<keyword evidence="1" id="KW-0378">Hydrolase</keyword>
<dbReference type="RefSeq" id="YP_010651948.1">
    <property type="nucleotide sequence ID" value="NC_070784.1"/>
</dbReference>
<evidence type="ECO:0000313" key="2">
    <source>
        <dbReference type="Proteomes" id="UP000683399"/>
    </source>
</evidence>
<organism evidence="1 2">
    <name type="scientific">Streptomyces phage TunaTartare</name>
    <dbReference type="NCBI Taxonomy" id="2848887"/>
    <lineage>
        <taxon>Viruses</taxon>
        <taxon>Duplodnaviria</taxon>
        <taxon>Heunggongvirae</taxon>
        <taxon>Uroviricota</taxon>
        <taxon>Caudoviricetes</taxon>
        <taxon>Stanwilliamsviridae</taxon>
        <taxon>Loccivirinae</taxon>
        <taxon>Faustvirus</taxon>
        <taxon>Faustvirus tunatartare</taxon>
    </lineage>
</organism>
<proteinExistence type="predicted"/>
<protein>
    <submittedName>
        <fullName evidence="1">HNH endonuclease</fullName>
    </submittedName>
</protein>
<keyword evidence="1" id="KW-0540">Nuclease</keyword>
<keyword evidence="2" id="KW-1185">Reference proteome</keyword>
<dbReference type="GO" id="GO:0004519">
    <property type="term" value="F:endonuclease activity"/>
    <property type="evidence" value="ECO:0007669"/>
    <property type="project" value="UniProtKB-KW"/>
</dbReference>
<dbReference type="InterPro" id="IPR036280">
    <property type="entry name" value="Multihaem_cyt_sf"/>
</dbReference>
<dbReference type="EMBL" id="MW822145">
    <property type="protein sequence ID" value="QWT29991.1"/>
    <property type="molecule type" value="Genomic_DNA"/>
</dbReference>
<keyword evidence="1" id="KW-0255">Endonuclease</keyword>
<dbReference type="KEGG" id="vg:77927674"/>
<dbReference type="GeneID" id="77927674"/>
<dbReference type="SUPFAM" id="SSF48695">
    <property type="entry name" value="Multiheme cytochromes"/>
    <property type="match status" value="1"/>
</dbReference>
<name>A0A8F2IWJ0_9CAUD</name>
<accession>A0A8F2IWJ0</accession>
<evidence type="ECO:0000313" key="1">
    <source>
        <dbReference type="EMBL" id="QWT29991.1"/>
    </source>
</evidence>
<reference evidence="1 2" key="1">
    <citation type="submission" date="2021-03" db="EMBL/GenBank/DDBJ databases">
        <authorList>
            <person name="Alqahtani R."/>
            <person name="Behailu E."/>
            <person name="Cappabianca D.W."/>
            <person name="Csanadi-Schwartz K.M."/>
            <person name="Dalal A.S."/>
            <person name="Fahim M.S."/>
            <person name="Franklin J.M."/>
            <person name="Gluckman M.H."/>
            <person name="Levine C.J."/>
            <person name="Martin N."/>
            <person name="Milza N."/>
            <person name="Najmabadi R."/>
            <person name="Newman A.M."/>
            <person name="Pajunar M."/>
            <person name="Qalawee I."/>
            <person name="Rizvi A."/>
            <person name="Samuel A."/>
            <person name="Smith A."/>
            <person name="Swann F.E."/>
            <person name="Sweeney P."/>
            <person name="Torres N.R."/>
            <person name="Ventrone L."/>
            <person name="Ventura L."/>
            <person name="Wroe M."/>
            <person name="Acquaye N.A."/>
            <person name="Agnes T.J."/>
            <person name="Ahmed A."/>
            <person name="Ahmed S."/>
            <person name="Amodu B.A."/>
            <person name="Arefeayne N.F."/>
            <person name="Asamoah-Frimpong E.A."/>
            <person name="Attaran A."/>
            <person name="Barragan J.M."/>
            <person name="Baumgarten L.N."/>
            <person name="Berhane B."/>
            <person name="Beyene A."/>
            <person name="Bhattarai B."/>
            <person name="Biondokin D.V."/>
            <person name="Boone B.K."/>
            <person name="Burney S.Z."/>
            <person name="Cayanan J.T."/>
            <person name="Cesta G."/>
            <person name="Chang J."/>
            <person name="Chavez J."/>
            <person name="Chorbajian C."/>
            <person name="Christian S."/>
            <person name="Corns J.R."/>
            <person name="Corns N.R."/>
            <person name="Cowan J.T."/>
            <person name="Coyne C."/>
            <person name="Dadzie B."/>
            <person name="Datu D.V."/>
            <person name="Deng B.C."/>
            <person name="Der L."/>
            <person name="Dickerson K."/>
            <person name="Dozier E."/>
            <person name="Egbunine A.O."/>
            <person name="Farooq M."/>
            <person name="Fonge A.E."/>
            <person name="Ghomsi-Nono M.P."/>
            <person name="Giampietro H."/>
            <person name="Gunnison R.P."/>
            <person name="Han S.H."/>
            <person name="Hennigan A.J."/>
            <person name="Hong A.N."/>
            <person name="Ijomor E.C."/>
            <person name="Jalali A."/>
            <person name="Jamil T.Z."/>
            <person name="Jenkins C.R."/>
            <person name="Joseph M.A."/>
            <person name="Jowanowitch O.J."/>
            <person name="Kang D."/>
            <person name="Khan A."/>
            <person name="Khan Z.K."/>
            <person name="Kiewe T."/>
            <person name="Kjerulf A.B."/>
            <person name="Kolosey V."/>
            <person name="Kurup M."/>
            <person name="Lee V.H."/>
            <person name="Llontop-Maldonado V."/>
            <person name="Long P."/>
            <person name="Lu N."/>
            <person name="Majekodunmi A."/>
            <person name="Malik H.W."/>
            <person name="Marcellino S.C."/>
            <person name="Martinez L.A."/>
            <person name="Meher F.N."/>
            <person name="Michelin M.A."/>
            <person name="Mitchell K.G."/>
            <person name="Mullens W.J."/>
            <person name="Nwakama C."/>
            <person name="Nwosu F.T."/>
            <person name="Oboh E.C."/>
            <person name="Odujinrin O."/>
            <person name="Ogunsan O."/>
            <person name="O'Neill K."/>
            <person name="Oxlaj J.A."/>
            <person name="Patel A.K."/>
            <person name="Patel B.R."/>
            <person name="Pham Q."/>
            <person name="Porter J."/>
            <person name="Portes J."/>
            <person name="Prokopenko A."/>
            <person name="Quraishi M."/>
            <person name="Qureshi M."/>
            <person name="Rivera A."/>
            <person name="Rubalsky V."/>
            <person name="Saikali Y."/>
            <person name="Saqaf K."/>
            <person name="Saroya S.R."/>
            <person name="Seas A."/>
            <person name="Shadrick R.E."/>
            <person name="Sharda N."/>
            <person name="Sigindere M.T."/>
            <person name="Simbi V.G."/>
            <person name="Thuzar C."/>
            <person name="Tran K."/>
            <person name="Tran V.D."/>
            <person name="Trang W."/>
            <person name="Vaishnav N."/>
            <person name="Vuong K."/>
            <person name="Walker C."/>
            <person name="Wallace S.A."/>
            <person name="Warfield J.C."/>
            <person name="Wikina T."/>
            <person name="Wobbeking F.T."/>
            <person name="Worrent L.D."/>
            <person name="Yan T."/>
            <person name="Zehra A."/>
            <person name="Avazpour P."/>
            <person name="Kim F.M."/>
            <person name="Mason K."/>
            <person name="Nguyen D.A."/>
            <person name="Pettit S.M."/>
            <person name="Zhou O.J."/>
            <person name="Brissett D.L."/>
            <person name="Gualtieri C."/>
            <person name="Hufford T.M."/>
            <person name="Ko J.M."/>
            <person name="Novak J.K."/>
            <person name="Smith Z.M."/>
            <person name="Mayer-Bacon C."/>
            <person name="Erill I."/>
            <person name="Caruso S.M."/>
            <person name="Garlena R.A."/>
            <person name="Russell D.A."/>
            <person name="Pope W.H."/>
            <person name="Jacobs-Sera D."/>
            <person name="Hatfull G.F."/>
        </authorList>
    </citation>
    <scope>NUCLEOTIDE SEQUENCE [LARGE SCALE GENOMIC DNA]</scope>
</reference>
<gene>
    <name evidence="1" type="primary">106</name>
    <name evidence="1" type="ORF">SEA_TUNATARTARE_106</name>
</gene>
<dbReference type="Proteomes" id="UP000683399">
    <property type="component" value="Segment"/>
</dbReference>
<sequence>MKTCTGCGNEFPLEEMATRSSKCKPCHREYTRNHYANNKQYYVDKAVRSKATVLQKIRAEKEKPCADCGVSYPYYVMDFDHLENKEFNISEFKSRYGWTRLKKEIDKCDVVCANCHRIRTFERSQ</sequence>